<dbReference type="AlphaFoldDB" id="A0AAV1UJE1"/>
<name>A0AAV1UJE1_9STRA</name>
<dbReference type="PANTHER" id="PTHR35796:SF3">
    <property type="entry name" value="BHLH DOMAIN-CONTAINING PROTEIN"/>
    <property type="match status" value="1"/>
</dbReference>
<dbReference type="EMBL" id="CAKLBY020000193">
    <property type="protein sequence ID" value="CAK7933149.1"/>
    <property type="molecule type" value="Genomic_DNA"/>
</dbReference>
<dbReference type="PANTHER" id="PTHR35796">
    <property type="entry name" value="HYPOTHETICAL CYTOSOLIC PROTEIN"/>
    <property type="match status" value="1"/>
</dbReference>
<comment type="caution">
    <text evidence="2">The sequence shown here is derived from an EMBL/GenBank/DDBJ whole genome shotgun (WGS) entry which is preliminary data.</text>
</comment>
<dbReference type="InterPro" id="IPR012544">
    <property type="entry name" value="PHb"/>
</dbReference>
<dbReference type="InterPro" id="IPR037063">
    <property type="entry name" value="PHb_sf"/>
</dbReference>
<evidence type="ECO:0000313" key="3">
    <source>
        <dbReference type="Proteomes" id="UP001162060"/>
    </source>
</evidence>
<reference evidence="2" key="1">
    <citation type="submission" date="2024-01" db="EMBL/GenBank/DDBJ databases">
        <authorList>
            <person name="Webb A."/>
        </authorList>
    </citation>
    <scope>NUCLEOTIDE SEQUENCE</scope>
    <source>
        <strain evidence="2">Pm1</strain>
    </source>
</reference>
<dbReference type="Proteomes" id="UP001162060">
    <property type="component" value="Unassembled WGS sequence"/>
</dbReference>
<dbReference type="Pfam" id="PF08000">
    <property type="entry name" value="bPH_1"/>
    <property type="match status" value="1"/>
</dbReference>
<evidence type="ECO:0000259" key="1">
    <source>
        <dbReference type="Pfam" id="PF08000"/>
    </source>
</evidence>
<dbReference type="Gene3D" id="2.30.29.50">
    <property type="entry name" value="Bacterial Pleckstrin homology domain"/>
    <property type="match status" value="1"/>
</dbReference>
<sequence>MEICPALCGWTSDDDAWTGSATVRDAVKPFGASKLVALEEWREEVLYVLQSVRQEFAFSNRALVKVSADTSTTTRRLVERFEYKSNRVAHVRFESTGILYRDCVLEFCMGNTQLKLDIARDKEGEVKGLYKTLVLLGQKQDENDREWELVQQAVTSTRETVRLSGDGTIGRDTEVDESSLRTDASAVLQGTHYERVRGWACREERSRIYQDIIGTSRG</sequence>
<organism evidence="2 3">
    <name type="scientific">Peronospora matthiolae</name>
    <dbReference type="NCBI Taxonomy" id="2874970"/>
    <lineage>
        <taxon>Eukaryota</taxon>
        <taxon>Sar</taxon>
        <taxon>Stramenopiles</taxon>
        <taxon>Oomycota</taxon>
        <taxon>Peronosporomycetes</taxon>
        <taxon>Peronosporales</taxon>
        <taxon>Peronosporaceae</taxon>
        <taxon>Peronospora</taxon>
    </lineage>
</organism>
<gene>
    <name evidence="2" type="ORF">PM001_LOCUS18299</name>
</gene>
<evidence type="ECO:0000313" key="2">
    <source>
        <dbReference type="EMBL" id="CAK7933149.1"/>
    </source>
</evidence>
<dbReference type="SUPFAM" id="SSF50729">
    <property type="entry name" value="PH domain-like"/>
    <property type="match status" value="1"/>
</dbReference>
<protein>
    <recommendedName>
        <fullName evidence="1">Bacterial Pleckstrin homology domain-containing protein</fullName>
    </recommendedName>
</protein>
<feature type="domain" description="Bacterial Pleckstrin homology" evidence="1">
    <location>
        <begin position="38"/>
        <end position="134"/>
    </location>
</feature>
<accession>A0AAV1UJE1</accession>
<proteinExistence type="predicted"/>